<dbReference type="EMBL" id="JACRUJ010000004">
    <property type="protein sequence ID" value="MBC5842180.1"/>
    <property type="molecule type" value="Genomic_DNA"/>
</dbReference>
<dbReference type="RefSeq" id="WP_187010678.1">
    <property type="nucleotide sequence ID" value="NZ_JACRUI010000004.1"/>
</dbReference>
<keyword evidence="2" id="KW-1185">Reference proteome</keyword>
<accession>A0ABR7J9K7</accession>
<evidence type="ECO:0000313" key="2">
    <source>
        <dbReference type="Proteomes" id="UP000629963"/>
    </source>
</evidence>
<protein>
    <submittedName>
        <fullName evidence="1">Uncharacterized protein</fullName>
    </submittedName>
</protein>
<reference evidence="1 2" key="1">
    <citation type="submission" date="2020-08" db="EMBL/GenBank/DDBJ databases">
        <title>Description of novel Flavobacterium F-380 isolate.</title>
        <authorList>
            <person name="Saticioglu I.B."/>
            <person name="Duman M."/>
            <person name="Altun S."/>
        </authorList>
    </citation>
    <scope>NUCLEOTIDE SEQUENCE [LARGE SCALE GENOMIC DNA]</scope>
    <source>
        <strain evidence="1 2">F-380</strain>
    </source>
</reference>
<proteinExistence type="predicted"/>
<name>A0ABR7J9K7_9FLAO</name>
<dbReference type="NCBIfam" id="NF042945">
    <property type="entry name" value="DUF4297_antiphage"/>
    <property type="match status" value="1"/>
</dbReference>
<organism evidence="1 2">
    <name type="scientific">Flavobacterium kayseriense</name>
    <dbReference type="NCBI Taxonomy" id="2764714"/>
    <lineage>
        <taxon>Bacteria</taxon>
        <taxon>Pseudomonadati</taxon>
        <taxon>Bacteroidota</taxon>
        <taxon>Flavobacteriia</taxon>
        <taxon>Flavobacteriales</taxon>
        <taxon>Flavobacteriaceae</taxon>
        <taxon>Flavobacterium</taxon>
    </lineage>
</organism>
<sequence length="408" mass="47852">MATRSAEATIKGYYYQFDTSILKLLELANDDDEITIEGIEDIDINSTDETTIQCKYLSKPNFINSAVREPISLMLDHFVNPKTSSIYNYVLYAHFENEIPGNEPKIDLKRLKEILTYKINKIEKHYEIEKSISDAQLNSFLLQFKFIFGIEFYKQQLLVVNKLKDFFSCTEFEADTLYYNNSLRIVIDKAIKKGLSNRKITKKDFLNEINCSQRLFNEWFIKLRSRNEYFKLISQNLKYTKALVPNKTKYIYIGQDILESDNSELPLLSFIENLISKYYRLNTSLRDSKPITLILDTDSKNLKAIKEELIKNEILFNDGYEEILFSNFVFNKEPIINTSKNGTKLSKSSYSLKVISKQTFEFNIVEISSPNVYLYFSKENNPFKFSKGQYFDIKHCINLKEIHKLLTV</sequence>
<evidence type="ECO:0000313" key="1">
    <source>
        <dbReference type="EMBL" id="MBC5842180.1"/>
    </source>
</evidence>
<comment type="caution">
    <text evidence="1">The sequence shown here is derived from an EMBL/GenBank/DDBJ whole genome shotgun (WGS) entry which is preliminary data.</text>
</comment>
<gene>
    <name evidence="1" type="ORF">H8R23_12245</name>
</gene>
<dbReference type="Proteomes" id="UP000629963">
    <property type="component" value="Unassembled WGS sequence"/>
</dbReference>